<keyword evidence="1" id="KW-0812">Transmembrane</keyword>
<gene>
    <name evidence="2" type="ORF">CPIN18021_0250</name>
</gene>
<feature type="transmembrane region" description="Helical" evidence="1">
    <location>
        <begin position="12"/>
        <end position="29"/>
    </location>
</feature>
<organism evidence="2 3">
    <name type="scientific">Campylobacter pinnipediorum subsp. caledonicus</name>
    <dbReference type="NCBI Taxonomy" id="1874362"/>
    <lineage>
        <taxon>Bacteria</taxon>
        <taxon>Pseudomonadati</taxon>
        <taxon>Campylobacterota</taxon>
        <taxon>Epsilonproteobacteria</taxon>
        <taxon>Campylobacterales</taxon>
        <taxon>Campylobacteraceae</taxon>
        <taxon>Campylobacter</taxon>
    </lineage>
</organism>
<dbReference type="Proteomes" id="UP000190868">
    <property type="component" value="Chromosome"/>
</dbReference>
<proteinExistence type="predicted"/>
<evidence type="ECO:0000313" key="2">
    <source>
        <dbReference type="EMBL" id="AQW87097.1"/>
    </source>
</evidence>
<keyword evidence="1" id="KW-0472">Membrane</keyword>
<protein>
    <submittedName>
        <fullName evidence="2">Uncharacterized protein</fullName>
    </submittedName>
</protein>
<feature type="transmembrane region" description="Helical" evidence="1">
    <location>
        <begin position="41"/>
        <end position="59"/>
    </location>
</feature>
<name>A0A1S6U6L9_9BACT</name>
<evidence type="ECO:0000256" key="1">
    <source>
        <dbReference type="SAM" id="Phobius"/>
    </source>
</evidence>
<evidence type="ECO:0000313" key="3">
    <source>
        <dbReference type="Proteomes" id="UP000190868"/>
    </source>
</evidence>
<dbReference type="RefSeq" id="WP_078424219.1">
    <property type="nucleotide sequence ID" value="NZ_CP017258.1"/>
</dbReference>
<sequence length="104" mass="12074">MNDILIFFEKNSYLLWIATIGLVAGFLNDKYSEDKTNTRKMANFFTGAISSMFFCWIAYEISYYFTDHERLSLAVGGFVAWRGAEWINSIVDKFIETKTNKGIR</sequence>
<reference evidence="3" key="1">
    <citation type="submission" date="2016-09" db="EMBL/GenBank/DDBJ databases">
        <title>Comparative genomics of the Campylobacter concisus group.</title>
        <authorList>
            <person name="Miller W.G."/>
            <person name="Yee E."/>
            <person name="Chapman M.H."/>
            <person name="Huynh S."/>
            <person name="Bono J.L."/>
            <person name="On S.L.W."/>
            <person name="StLeger J."/>
            <person name="Foster G."/>
            <person name="Parker C.T."/>
        </authorList>
    </citation>
    <scope>NUCLEOTIDE SEQUENCE [LARGE SCALE GENOMIC DNA]</scope>
    <source>
        <strain evidence="3">RM18021</strain>
    </source>
</reference>
<keyword evidence="1" id="KW-1133">Transmembrane helix</keyword>
<accession>A0A1S6U6L9</accession>
<dbReference type="EMBL" id="CP017258">
    <property type="protein sequence ID" value="AQW87097.1"/>
    <property type="molecule type" value="Genomic_DNA"/>
</dbReference>
<keyword evidence="3" id="KW-1185">Reference proteome</keyword>
<dbReference type="AlphaFoldDB" id="A0A1S6U6L9"/>